<protein>
    <recommendedName>
        <fullName evidence="5">Pathogenesis-related protein 5</fullName>
    </recommendedName>
</protein>
<dbReference type="PANTHER" id="PTHR31048">
    <property type="entry name" value="OS03G0233200 PROTEIN"/>
    <property type="match status" value="1"/>
</dbReference>
<dbReference type="InterPro" id="IPR037176">
    <property type="entry name" value="Osmotin/thaumatin-like_sf"/>
</dbReference>
<dbReference type="FunFam" id="2.60.110.10:FF:000004">
    <property type="entry name" value="THAUMATIN-LIKE PROTEIN 1"/>
    <property type="match status" value="1"/>
</dbReference>
<proteinExistence type="predicted"/>
<feature type="disulfide bond" evidence="1">
    <location>
        <begin position="97"/>
        <end position="103"/>
    </location>
</feature>
<dbReference type="InterPro" id="IPR001938">
    <property type="entry name" value="Thaumatin"/>
</dbReference>
<reference evidence="3" key="2">
    <citation type="journal article" date="2022" name="Hortic Res">
        <title>The genome of Dioscorea zingiberensis sheds light on the biosynthesis, origin and evolution of the medicinally important diosgenin saponins.</title>
        <authorList>
            <person name="Li Y."/>
            <person name="Tan C."/>
            <person name="Li Z."/>
            <person name="Guo J."/>
            <person name="Li S."/>
            <person name="Chen X."/>
            <person name="Wang C."/>
            <person name="Dai X."/>
            <person name="Yang H."/>
            <person name="Song W."/>
            <person name="Hou L."/>
            <person name="Xu J."/>
            <person name="Tong Z."/>
            <person name="Xu A."/>
            <person name="Yuan X."/>
            <person name="Wang W."/>
            <person name="Yang Q."/>
            <person name="Chen L."/>
            <person name="Sun Z."/>
            <person name="Wang K."/>
            <person name="Pan B."/>
            <person name="Chen J."/>
            <person name="Bao Y."/>
            <person name="Liu F."/>
            <person name="Qi X."/>
            <person name="Gang D.R."/>
            <person name="Wen J."/>
            <person name="Li J."/>
        </authorList>
    </citation>
    <scope>NUCLEOTIDE SEQUENCE</scope>
    <source>
        <strain evidence="3">Dzin_1.0</strain>
    </source>
</reference>
<gene>
    <name evidence="3" type="ORF">J5N97_010070</name>
</gene>
<feature type="disulfide bond" evidence="1">
    <location>
        <begin position="182"/>
        <end position="191"/>
    </location>
</feature>
<evidence type="ECO:0008006" key="5">
    <source>
        <dbReference type="Google" id="ProtNLM"/>
    </source>
</evidence>
<keyword evidence="1" id="KW-1015">Disulfide bond</keyword>
<reference evidence="3" key="1">
    <citation type="submission" date="2021-03" db="EMBL/GenBank/DDBJ databases">
        <authorList>
            <person name="Li Z."/>
            <person name="Yang C."/>
        </authorList>
    </citation>
    <scope>NUCLEOTIDE SEQUENCE</scope>
    <source>
        <strain evidence="3">Dzin_1.0</strain>
        <tissue evidence="3">Leaf</tissue>
    </source>
</reference>
<accession>A0A9D5CXR0</accession>
<feature type="disulfide bond" evidence="1">
    <location>
        <begin position="159"/>
        <end position="178"/>
    </location>
</feature>
<dbReference type="SMART" id="SM00205">
    <property type="entry name" value="THN"/>
    <property type="match status" value="1"/>
</dbReference>
<dbReference type="EMBL" id="JAGGNH010000002">
    <property type="protein sequence ID" value="KAJ0981815.1"/>
    <property type="molecule type" value="Genomic_DNA"/>
</dbReference>
<dbReference type="PROSITE" id="PS51367">
    <property type="entry name" value="THAUMATIN_2"/>
    <property type="match status" value="1"/>
</dbReference>
<feature type="disulfide bond" evidence="1">
    <location>
        <begin position="192"/>
        <end position="202"/>
    </location>
</feature>
<evidence type="ECO:0000256" key="2">
    <source>
        <dbReference type="SAM" id="SignalP"/>
    </source>
</evidence>
<sequence>MEDLLLLPILLFFLAGMNSLNTSATVFTLRNQCPYTIWPGTLSGDSGAVLGGGGFELSPGASASLSAGPGWSGRFWARTGCSFPGSGFNGSCTTGDCAGSLRCTSGGSPPVTLAEFTLGGSKDFYDVSLVDGYNVGVGIRPAAASCRYAGCLADLNNRCPAELRVVAAEAAGSGVVACRSACDAFGWAEYCCTGTHASPSTCGPTRHYQ</sequence>
<name>A0A9D5CXR0_9LILI</name>
<keyword evidence="4" id="KW-1185">Reference proteome</keyword>
<evidence type="ECO:0000313" key="4">
    <source>
        <dbReference type="Proteomes" id="UP001085076"/>
    </source>
</evidence>
<keyword evidence="2" id="KW-0732">Signal</keyword>
<feature type="signal peptide" evidence="2">
    <location>
        <begin position="1"/>
        <end position="19"/>
    </location>
</feature>
<comment type="caution">
    <text evidence="3">The sequence shown here is derived from an EMBL/GenBank/DDBJ whole genome shotgun (WGS) entry which is preliminary data.</text>
</comment>
<evidence type="ECO:0000313" key="3">
    <source>
        <dbReference type="EMBL" id="KAJ0981815.1"/>
    </source>
</evidence>
<feature type="disulfide bond" evidence="1">
    <location>
        <begin position="81"/>
        <end position="92"/>
    </location>
</feature>
<dbReference type="Pfam" id="PF00314">
    <property type="entry name" value="Thaumatin"/>
    <property type="match status" value="1"/>
</dbReference>
<dbReference type="Proteomes" id="UP001085076">
    <property type="component" value="Miscellaneous, Linkage group lg02"/>
</dbReference>
<feature type="chain" id="PRO_5039199061" description="Pathogenesis-related protein 5" evidence="2">
    <location>
        <begin position="20"/>
        <end position="209"/>
    </location>
</feature>
<organism evidence="3 4">
    <name type="scientific">Dioscorea zingiberensis</name>
    <dbReference type="NCBI Taxonomy" id="325984"/>
    <lineage>
        <taxon>Eukaryota</taxon>
        <taxon>Viridiplantae</taxon>
        <taxon>Streptophyta</taxon>
        <taxon>Embryophyta</taxon>
        <taxon>Tracheophyta</taxon>
        <taxon>Spermatophyta</taxon>
        <taxon>Magnoliopsida</taxon>
        <taxon>Liliopsida</taxon>
        <taxon>Dioscoreales</taxon>
        <taxon>Dioscoreaceae</taxon>
        <taxon>Dioscorea</taxon>
    </lineage>
</organism>
<dbReference type="PIRSF" id="PIRSF002703">
    <property type="entry name" value="Thaumatin"/>
    <property type="match status" value="1"/>
</dbReference>
<dbReference type="PRINTS" id="PR00347">
    <property type="entry name" value="THAUMATIN"/>
</dbReference>
<dbReference type="Gene3D" id="2.60.110.10">
    <property type="entry name" value="Thaumatin"/>
    <property type="match status" value="1"/>
</dbReference>
<evidence type="ECO:0000256" key="1">
    <source>
        <dbReference type="PIRSR" id="PIRSR002703-1"/>
    </source>
</evidence>
<dbReference type="SUPFAM" id="SSF49870">
    <property type="entry name" value="Osmotin, thaumatin-like protein"/>
    <property type="match status" value="1"/>
</dbReference>
<dbReference type="OrthoDB" id="430315at2759"/>
<dbReference type="AlphaFoldDB" id="A0A9D5CXR0"/>